<comment type="caution">
    <text evidence="5">The sequence shown here is derived from an EMBL/GenBank/DDBJ whole genome shotgun (WGS) entry which is preliminary data.</text>
</comment>
<dbReference type="RefSeq" id="WP_183727522.1">
    <property type="nucleotide sequence ID" value="NZ_JACHBW010000014.1"/>
</dbReference>
<keyword evidence="2" id="KW-1133">Transmembrane helix</keyword>
<dbReference type="SUPFAM" id="SSF111369">
    <property type="entry name" value="HlyD-like secretion proteins"/>
    <property type="match status" value="2"/>
</dbReference>
<dbReference type="InterPro" id="IPR058625">
    <property type="entry name" value="MdtA-like_BSH"/>
</dbReference>
<feature type="transmembrane region" description="Helical" evidence="2">
    <location>
        <begin position="16"/>
        <end position="37"/>
    </location>
</feature>
<dbReference type="InterPro" id="IPR050739">
    <property type="entry name" value="MFP"/>
</dbReference>
<dbReference type="Gene3D" id="2.40.50.100">
    <property type="match status" value="1"/>
</dbReference>
<organism evidence="5 6">
    <name type="scientific">Paraburkholderia bannensis</name>
    <dbReference type="NCBI Taxonomy" id="765414"/>
    <lineage>
        <taxon>Bacteria</taxon>
        <taxon>Pseudomonadati</taxon>
        <taxon>Pseudomonadota</taxon>
        <taxon>Betaproteobacteria</taxon>
        <taxon>Burkholderiales</taxon>
        <taxon>Burkholderiaceae</taxon>
        <taxon>Paraburkholderia</taxon>
    </lineage>
</organism>
<accession>A0A7W9U0J3</accession>
<evidence type="ECO:0000313" key="5">
    <source>
        <dbReference type="EMBL" id="MBB6104822.1"/>
    </source>
</evidence>
<proteinExistence type="predicted"/>
<dbReference type="Proteomes" id="UP000571554">
    <property type="component" value="Unassembled WGS sequence"/>
</dbReference>
<evidence type="ECO:0000259" key="3">
    <source>
        <dbReference type="Pfam" id="PF25917"/>
    </source>
</evidence>
<dbReference type="PANTHER" id="PTHR30386">
    <property type="entry name" value="MEMBRANE FUSION SUBUNIT OF EMRAB-TOLC MULTIDRUG EFFLUX PUMP"/>
    <property type="match status" value="1"/>
</dbReference>
<dbReference type="Pfam" id="PF25917">
    <property type="entry name" value="BSH_RND"/>
    <property type="match status" value="1"/>
</dbReference>
<sequence>MSEVQKPIGTTRTVRGIAFLALLAFAAILGAIIYFAYRSGERSTDDAYVTGHLHPISCRVSGTVEAVMVDDNQFVHAGDELARIDTRDFEVRVALEQARVEQAISNQESARAAIDQANATIASAAADSRKAQLDFARAGELIRETPRGLSQQEYDASEAAQASARAKLQQAYAQLEAAKANLVAAQAVERQSRANVRDASLQLSYTHILSPVDGYVGRKTIETGARISAGETLLSVVEPRVWVVANFRETQLSRVQVGDPVEISVDALPALKLHGHVDSVSPATGAQFALLPPDNATGNFTKVVQRVPVKILLDNFDHGRARLAPGLSVTATLDAKPAHESD</sequence>
<evidence type="ECO:0000313" key="6">
    <source>
        <dbReference type="Proteomes" id="UP000571554"/>
    </source>
</evidence>
<keyword evidence="2" id="KW-0812">Transmembrane</keyword>
<feature type="domain" description="p-hydroxybenzoic acid efflux pump subunit AaeA-like beta-barrel" evidence="4">
    <location>
        <begin position="242"/>
        <end position="331"/>
    </location>
</feature>
<keyword evidence="1" id="KW-0175">Coiled coil</keyword>
<feature type="coiled-coil region" evidence="1">
    <location>
        <begin position="161"/>
        <end position="188"/>
    </location>
</feature>
<keyword evidence="2" id="KW-0472">Membrane</keyword>
<dbReference type="EMBL" id="JACHBW010000014">
    <property type="protein sequence ID" value="MBB6104822.1"/>
    <property type="molecule type" value="Genomic_DNA"/>
</dbReference>
<evidence type="ECO:0000259" key="4">
    <source>
        <dbReference type="Pfam" id="PF25963"/>
    </source>
</evidence>
<evidence type="ECO:0000256" key="2">
    <source>
        <dbReference type="SAM" id="Phobius"/>
    </source>
</evidence>
<evidence type="ECO:0000256" key="1">
    <source>
        <dbReference type="SAM" id="Coils"/>
    </source>
</evidence>
<dbReference type="PANTHER" id="PTHR30386:SF24">
    <property type="entry name" value="MULTIDRUG RESISTANCE EFFLUX PUMP"/>
    <property type="match status" value="1"/>
</dbReference>
<dbReference type="InterPro" id="IPR058634">
    <property type="entry name" value="AaeA-lik-b-barrel"/>
</dbReference>
<name>A0A7W9U0J3_9BURK</name>
<dbReference type="Gene3D" id="2.40.30.170">
    <property type="match status" value="1"/>
</dbReference>
<protein>
    <submittedName>
        <fullName evidence="5">Membrane fusion protein (Multidrug efflux system)</fullName>
    </submittedName>
</protein>
<gene>
    <name evidence="5" type="ORF">F4827_004687</name>
</gene>
<dbReference type="GO" id="GO:0055085">
    <property type="term" value="P:transmembrane transport"/>
    <property type="evidence" value="ECO:0007669"/>
    <property type="project" value="InterPro"/>
</dbReference>
<keyword evidence="6" id="KW-1185">Reference proteome</keyword>
<feature type="domain" description="Multidrug resistance protein MdtA-like barrel-sandwich hybrid" evidence="3">
    <location>
        <begin position="56"/>
        <end position="237"/>
    </location>
</feature>
<reference evidence="5 6" key="1">
    <citation type="submission" date="2020-08" db="EMBL/GenBank/DDBJ databases">
        <title>Above-ground endophytic microbial communities from plants in different locations in the United States.</title>
        <authorList>
            <person name="Frank C."/>
        </authorList>
    </citation>
    <scope>NUCLEOTIDE SEQUENCE [LARGE SCALE GENOMIC DNA]</scope>
    <source>
        <strain evidence="5 6">WP4_2_2</strain>
    </source>
</reference>
<dbReference type="AlphaFoldDB" id="A0A7W9U0J3"/>
<dbReference type="Pfam" id="PF25963">
    <property type="entry name" value="Beta-barrel_AAEA"/>
    <property type="match status" value="1"/>
</dbReference>
<dbReference type="Gene3D" id="1.10.287.470">
    <property type="entry name" value="Helix hairpin bin"/>
    <property type="match status" value="1"/>
</dbReference>